<evidence type="ECO:0000256" key="1">
    <source>
        <dbReference type="SAM" id="MobiDB-lite"/>
    </source>
</evidence>
<reference evidence="3 4" key="1">
    <citation type="journal article" date="2012" name="Eukaryot. Cell">
        <title>Draft genome sequence of CBS 2479, the standard type strain of Trichosporon asahii.</title>
        <authorList>
            <person name="Yang R.Y."/>
            <person name="Li H.T."/>
            <person name="Zhu H."/>
            <person name="Zhou G.P."/>
            <person name="Wang M."/>
            <person name="Wang L."/>
        </authorList>
    </citation>
    <scope>NUCLEOTIDE SEQUENCE [LARGE SCALE GENOMIC DNA]</scope>
    <source>
        <strain evidence="4">ATCC 90039 / CBS 2479 / JCM 2466 / KCTC 7840 / NCYC 2677 / UAMH 7654</strain>
    </source>
</reference>
<feature type="transmembrane region" description="Helical" evidence="2">
    <location>
        <begin position="297"/>
        <end position="323"/>
    </location>
</feature>
<accession>J4U757</accession>
<protein>
    <submittedName>
        <fullName evidence="3">Nucleoside transporter</fullName>
    </submittedName>
</protein>
<dbReference type="RefSeq" id="XP_014177612.1">
    <property type="nucleotide sequence ID" value="XM_014322137.1"/>
</dbReference>
<keyword evidence="2" id="KW-0812">Transmembrane</keyword>
<dbReference type="GeneID" id="25988917"/>
<feature type="compositionally biased region" description="Polar residues" evidence="1">
    <location>
        <begin position="1"/>
        <end position="12"/>
    </location>
</feature>
<dbReference type="HOGENOM" id="CLU_842478_0_0_1"/>
<evidence type="ECO:0000256" key="2">
    <source>
        <dbReference type="SAM" id="Phobius"/>
    </source>
</evidence>
<name>J4U757_TRIAS</name>
<organism evidence="3 4">
    <name type="scientific">Trichosporon asahii var. asahii (strain ATCC 90039 / CBS 2479 / JCM 2466 / KCTC 7840 / NBRC 103889/ NCYC 2677 / UAMH 7654)</name>
    <name type="common">Yeast</name>
    <dbReference type="NCBI Taxonomy" id="1186058"/>
    <lineage>
        <taxon>Eukaryota</taxon>
        <taxon>Fungi</taxon>
        <taxon>Dikarya</taxon>
        <taxon>Basidiomycota</taxon>
        <taxon>Agaricomycotina</taxon>
        <taxon>Tremellomycetes</taxon>
        <taxon>Trichosporonales</taxon>
        <taxon>Trichosporonaceae</taxon>
        <taxon>Trichosporon</taxon>
    </lineage>
</organism>
<keyword evidence="2" id="KW-0472">Membrane</keyword>
<evidence type="ECO:0000313" key="4">
    <source>
        <dbReference type="Proteomes" id="UP000002748"/>
    </source>
</evidence>
<gene>
    <name evidence="3" type="ORF">A1Q1_05405</name>
</gene>
<dbReference type="KEGG" id="tasa:A1Q1_05405"/>
<evidence type="ECO:0000313" key="3">
    <source>
        <dbReference type="EMBL" id="EJT46075.1"/>
    </source>
</evidence>
<dbReference type="EMBL" id="ALBS01000307">
    <property type="protein sequence ID" value="EJT46075.1"/>
    <property type="molecule type" value="Genomic_DNA"/>
</dbReference>
<comment type="caution">
    <text evidence="3">The sequence shown here is derived from an EMBL/GenBank/DDBJ whole genome shotgun (WGS) entry which is preliminary data.</text>
</comment>
<proteinExistence type="predicted"/>
<dbReference type="AlphaFoldDB" id="J4U757"/>
<dbReference type="Proteomes" id="UP000002748">
    <property type="component" value="Unassembled WGS sequence"/>
</dbReference>
<keyword evidence="2" id="KW-1133">Transmembrane helix</keyword>
<feature type="transmembrane region" description="Helical" evidence="2">
    <location>
        <begin position="47"/>
        <end position="66"/>
    </location>
</feature>
<feature type="region of interest" description="Disordered" evidence="1">
    <location>
        <begin position="1"/>
        <end position="42"/>
    </location>
</feature>
<sequence length="330" mass="34937">MLSRIRNQFSSQCHDDYEPVQSDDGPNLPPLEIHRQRPQRGEMQSRSGGLVVACFWALGAGILLSWNDGTDETAAMVTDPDACDHDRDGLPSAVQHPSLHVDLGLSAAASDAPAHRAGALPVHIETLAVMSGQGGVACIVSLAQVFLAMAESKNAGIPENGHGSTKAAQALWFIGAIGTIACIAALRYLVSHPDYVIVLAPLAQREVSVDVTSKDMTKRVFAKNITLEFAQLTTGYLPSHYNDDHVREPQPAMDSAASHLHRDSLLHLQLAVGSICMIFASSPELNPVIGEEEKDLAGTLAAFSLVAGLALGSLCSFAVNYAINGNPFGG</sequence>
<dbReference type="OrthoDB" id="10261753at2759"/>
<feature type="transmembrane region" description="Helical" evidence="2">
    <location>
        <begin position="170"/>
        <end position="190"/>
    </location>
</feature>
<dbReference type="VEuPathDB" id="FungiDB:A1Q1_05405"/>